<comment type="similarity">
    <text evidence="1">Belongs to the sorting nexin family.</text>
</comment>
<evidence type="ECO:0000256" key="1">
    <source>
        <dbReference type="ARBA" id="ARBA00010883"/>
    </source>
</evidence>
<dbReference type="Proteomes" id="UP000277580">
    <property type="component" value="Unassembled WGS sequence"/>
</dbReference>
<feature type="transmembrane region" description="Helical" evidence="3">
    <location>
        <begin position="32"/>
        <end position="55"/>
    </location>
</feature>
<feature type="domain" description="PXA" evidence="6">
    <location>
        <begin position="100"/>
        <end position="289"/>
    </location>
</feature>
<keyword evidence="3" id="KW-1133">Transmembrane helix</keyword>
<dbReference type="Gene3D" id="1.10.167.10">
    <property type="entry name" value="Regulator of G-protein Signalling 4, domain 2"/>
    <property type="match status" value="1"/>
</dbReference>
<feature type="region of interest" description="Disordered" evidence="2">
    <location>
        <begin position="680"/>
        <end position="735"/>
    </location>
</feature>
<name>A0A3N4KWJ6_9PEZI</name>
<keyword evidence="8" id="KW-1185">Reference proteome</keyword>
<dbReference type="SMART" id="SM00315">
    <property type="entry name" value="RGS"/>
    <property type="match status" value="1"/>
</dbReference>
<dbReference type="EMBL" id="ML119115">
    <property type="protein sequence ID" value="RPB14926.1"/>
    <property type="molecule type" value="Genomic_DNA"/>
</dbReference>
<evidence type="ECO:0000259" key="5">
    <source>
        <dbReference type="PROSITE" id="PS50195"/>
    </source>
</evidence>
<feature type="domain" description="RGS" evidence="4">
    <location>
        <begin position="424"/>
        <end position="570"/>
    </location>
</feature>
<dbReference type="PANTHER" id="PTHR22775">
    <property type="entry name" value="SORTING NEXIN"/>
    <property type="match status" value="1"/>
</dbReference>
<dbReference type="SUPFAM" id="SSF64268">
    <property type="entry name" value="PX domain"/>
    <property type="match status" value="1"/>
</dbReference>
<dbReference type="FunCoup" id="A0A3N4KWJ6">
    <property type="interactions" value="37"/>
</dbReference>
<evidence type="ECO:0000313" key="8">
    <source>
        <dbReference type="Proteomes" id="UP000277580"/>
    </source>
</evidence>
<feature type="compositionally biased region" description="Low complexity" evidence="2">
    <location>
        <begin position="712"/>
        <end position="727"/>
    </location>
</feature>
<dbReference type="InterPro" id="IPR001683">
    <property type="entry name" value="PX_dom"/>
</dbReference>
<dbReference type="InterPro" id="IPR016137">
    <property type="entry name" value="RGS"/>
</dbReference>
<dbReference type="PROSITE" id="PS51207">
    <property type="entry name" value="PXA"/>
    <property type="match status" value="1"/>
</dbReference>
<reference evidence="7 8" key="1">
    <citation type="journal article" date="2018" name="Nat. Ecol. Evol.">
        <title>Pezizomycetes genomes reveal the molecular basis of ectomycorrhizal truffle lifestyle.</title>
        <authorList>
            <person name="Murat C."/>
            <person name="Payen T."/>
            <person name="Noel B."/>
            <person name="Kuo A."/>
            <person name="Morin E."/>
            <person name="Chen J."/>
            <person name="Kohler A."/>
            <person name="Krizsan K."/>
            <person name="Balestrini R."/>
            <person name="Da Silva C."/>
            <person name="Montanini B."/>
            <person name="Hainaut M."/>
            <person name="Levati E."/>
            <person name="Barry K.W."/>
            <person name="Belfiori B."/>
            <person name="Cichocki N."/>
            <person name="Clum A."/>
            <person name="Dockter R.B."/>
            <person name="Fauchery L."/>
            <person name="Guy J."/>
            <person name="Iotti M."/>
            <person name="Le Tacon F."/>
            <person name="Lindquist E.A."/>
            <person name="Lipzen A."/>
            <person name="Malagnac F."/>
            <person name="Mello A."/>
            <person name="Molinier V."/>
            <person name="Miyauchi S."/>
            <person name="Poulain J."/>
            <person name="Riccioni C."/>
            <person name="Rubini A."/>
            <person name="Sitrit Y."/>
            <person name="Splivallo R."/>
            <person name="Traeger S."/>
            <person name="Wang M."/>
            <person name="Zifcakova L."/>
            <person name="Wipf D."/>
            <person name="Zambonelli A."/>
            <person name="Paolocci F."/>
            <person name="Nowrousian M."/>
            <person name="Ottonello S."/>
            <person name="Baldrian P."/>
            <person name="Spatafora J.W."/>
            <person name="Henrissat B."/>
            <person name="Nagy L.G."/>
            <person name="Aury J.M."/>
            <person name="Wincker P."/>
            <person name="Grigoriev I.V."/>
            <person name="Bonfante P."/>
            <person name="Martin F.M."/>
        </authorList>
    </citation>
    <scope>NUCLEOTIDE SEQUENCE [LARGE SCALE GENOMIC DNA]</scope>
    <source>
        <strain evidence="7 8">CCBAS932</strain>
    </source>
</reference>
<feature type="compositionally biased region" description="Basic and acidic residues" evidence="2">
    <location>
        <begin position="680"/>
        <end position="694"/>
    </location>
</feature>
<protein>
    <recommendedName>
        <fullName evidence="9">Intermediate filament protein</fullName>
    </recommendedName>
</protein>
<dbReference type="OrthoDB" id="120967at2759"/>
<feature type="region of interest" description="Disordered" evidence="2">
    <location>
        <begin position="647"/>
        <end position="666"/>
    </location>
</feature>
<evidence type="ECO:0000259" key="4">
    <source>
        <dbReference type="PROSITE" id="PS50132"/>
    </source>
</evidence>
<dbReference type="PROSITE" id="PS50132">
    <property type="entry name" value="RGS"/>
    <property type="match status" value="1"/>
</dbReference>
<feature type="compositionally biased region" description="Polar residues" evidence="2">
    <location>
        <begin position="595"/>
        <end position="626"/>
    </location>
</feature>
<evidence type="ECO:0008006" key="9">
    <source>
        <dbReference type="Google" id="ProtNLM"/>
    </source>
</evidence>
<evidence type="ECO:0000256" key="3">
    <source>
        <dbReference type="SAM" id="Phobius"/>
    </source>
</evidence>
<feature type="region of interest" description="Disordered" evidence="2">
    <location>
        <begin position="302"/>
        <end position="334"/>
    </location>
</feature>
<dbReference type="InterPro" id="IPR044926">
    <property type="entry name" value="RGS_subdomain_2"/>
</dbReference>
<dbReference type="InParanoid" id="A0A3N4KWJ6"/>
<dbReference type="STRING" id="1392247.A0A3N4KWJ6"/>
<dbReference type="InterPro" id="IPR013937">
    <property type="entry name" value="Sorting_nexin_C"/>
</dbReference>
<dbReference type="InterPro" id="IPR036305">
    <property type="entry name" value="RGS_sf"/>
</dbReference>
<feature type="domain" description="PX" evidence="5">
    <location>
        <begin position="856"/>
        <end position="974"/>
    </location>
</feature>
<dbReference type="GO" id="GO:0035091">
    <property type="term" value="F:phosphatidylinositol binding"/>
    <property type="evidence" value="ECO:0007669"/>
    <property type="project" value="InterPro"/>
</dbReference>
<dbReference type="PANTHER" id="PTHR22775:SF3">
    <property type="entry name" value="SORTING NEXIN-13"/>
    <property type="match status" value="1"/>
</dbReference>
<dbReference type="SMART" id="SM00313">
    <property type="entry name" value="PXA"/>
    <property type="match status" value="1"/>
</dbReference>
<dbReference type="InterPro" id="IPR003114">
    <property type="entry name" value="Phox_assoc"/>
</dbReference>
<accession>A0A3N4KWJ6</accession>
<feature type="compositionally biased region" description="Low complexity" evidence="2">
    <location>
        <begin position="306"/>
        <end position="326"/>
    </location>
</feature>
<dbReference type="InterPro" id="IPR036871">
    <property type="entry name" value="PX_dom_sf"/>
</dbReference>
<dbReference type="SMART" id="SM00312">
    <property type="entry name" value="PX"/>
    <property type="match status" value="1"/>
</dbReference>
<dbReference type="SUPFAM" id="SSF48097">
    <property type="entry name" value="Regulator of G-protein signaling, RGS"/>
    <property type="match status" value="1"/>
</dbReference>
<evidence type="ECO:0000256" key="2">
    <source>
        <dbReference type="SAM" id="MobiDB-lite"/>
    </source>
</evidence>
<feature type="compositionally biased region" description="Basic and acidic residues" evidence="2">
    <location>
        <begin position="627"/>
        <end position="636"/>
    </location>
</feature>
<evidence type="ECO:0000313" key="7">
    <source>
        <dbReference type="EMBL" id="RPB14926.1"/>
    </source>
</evidence>
<dbReference type="AlphaFoldDB" id="A0A3N4KWJ6"/>
<organism evidence="7 8">
    <name type="scientific">Morchella conica CCBAS932</name>
    <dbReference type="NCBI Taxonomy" id="1392247"/>
    <lineage>
        <taxon>Eukaryota</taxon>
        <taxon>Fungi</taxon>
        <taxon>Dikarya</taxon>
        <taxon>Ascomycota</taxon>
        <taxon>Pezizomycotina</taxon>
        <taxon>Pezizomycetes</taxon>
        <taxon>Pezizales</taxon>
        <taxon>Morchellaceae</taxon>
        <taxon>Morchella</taxon>
    </lineage>
</organism>
<feature type="region of interest" description="Disordered" evidence="2">
    <location>
        <begin position="749"/>
        <end position="777"/>
    </location>
</feature>
<evidence type="ECO:0000259" key="6">
    <source>
        <dbReference type="PROSITE" id="PS51207"/>
    </source>
</evidence>
<dbReference type="Pfam" id="PF00615">
    <property type="entry name" value="RGS"/>
    <property type="match status" value="1"/>
</dbReference>
<proteinExistence type="inferred from homology"/>
<dbReference type="Gene3D" id="3.30.1520.10">
    <property type="entry name" value="Phox-like domain"/>
    <property type="match status" value="1"/>
</dbReference>
<dbReference type="Pfam" id="PF00787">
    <property type="entry name" value="PX"/>
    <property type="match status" value="1"/>
</dbReference>
<dbReference type="Pfam" id="PF02194">
    <property type="entry name" value="PXA"/>
    <property type="match status" value="1"/>
</dbReference>
<keyword evidence="3" id="KW-0812">Transmembrane</keyword>
<gene>
    <name evidence="7" type="ORF">P167DRAFT_519136</name>
</gene>
<dbReference type="PROSITE" id="PS50195">
    <property type="entry name" value="PX"/>
    <property type="match status" value="1"/>
</dbReference>
<dbReference type="CDD" id="cd06876">
    <property type="entry name" value="PX_MDM1p"/>
    <property type="match status" value="1"/>
</dbReference>
<feature type="region of interest" description="Disordered" evidence="2">
    <location>
        <begin position="595"/>
        <end position="641"/>
    </location>
</feature>
<dbReference type="Pfam" id="PF08628">
    <property type="entry name" value="Nexin_C"/>
    <property type="match status" value="1"/>
</dbReference>
<sequence>MPRSPPRLLSALLALSLLLVLGARLFPPLRYLLWSFLLGGACTLLGLLALLALTANQHPPDSALRTIKPLAFTHPTKWTASLDALTTADTFHRTPLHPPSFLLSDTLDSLIDTILRTFVTSWYRNITPDPSFPTHLDRTIRHVLQTLQSRLAPLDLVSITVSRIVPLLTAHLHDFTAAERLVRGKNLNKNLTESAELDLAIAAKYREGRLHPAAGLRNSDTHAAQTAHLRSLVERVLPHLLPQEELASPLVRVLVRELVAGAVLAPVLAMLAEPDFWNQFVEAIGRSTLQDRKTVRKLRAALDQHATPAATKRSSSSSTAGQQAPQKPFVRLGPKDDERTFERFIRSIRLCTNLSDARRLRNEISAQLKRDGRVEGNEGWAVYLKRLETGKRVVDQKVASLSAAAGGGTFVGGRKAPSRLESATLDQVLRDSAGLSYFMEHMDRQKHLAHVQFWLVVDGLRNPLEEDITSSDSECESVSTTTTSIPPWTPSDRNDLAQIHDAYLSIPELHISDRSRAAVSEFLAAGSKATQAQYVKARAAILRAQTGVFEEMQKKDFVDFRASGLFYKYLASDEAGAAAGASAAAMATVTTDLHRSSSWTDTAHGATSTSSPTDLTTMEDSLSSSRHSLDGPRAELDDWDQDALSASRTSLEDRRNSANGTPENGIVEAMEAALNDIIESRPTTDDALLTRDDTNSSPRSSIDLPLPPPQPTTTKAAKPKPANAKPPSISSLGLVGGSTRDAVFADELFPDDDAPEYASDPSGGEEEDDDDGVVHQAAPGDLGLAEAISALSFDIGKLGGQEAVVESLLRKAELTGNVVELRILRKSLASLQREVRRKELQRQMYIVQESDNGLFGRSTIRIKSTMVGNENGQEYALYIIEVQRKGGEQMPAAQWAVARRYSEFFQLNQALRARFDSVKALDFPRRRVVMKLQKDFLEKRRVALEKYLKSVLLIPDVCRSRELRAFLSQQSIAPALPGSPSSRRAGNGTSGTDIISRLYSTLADGMEDVLGTLPPLPTDTSSSSSKARVDAAEAEKELSAFEDKELEPFVKPICDLFLEVFELNRGRSGWLRGRAVVVVLHQLLGGTIERKAREQVRVVTGEESVIGYVKMLREALVPGVERKVRTQKERVRTREQAGAMLATLLPDVAASVVGRANAQAAGRRLFAAFNNQRLNTSIIYAIVDEIVAAVFNDPKQP</sequence>
<keyword evidence="3" id="KW-0472">Membrane</keyword>